<dbReference type="OrthoDB" id="4849531at2759"/>
<name>A0A3M2QPG8_9HYPO</name>
<evidence type="ECO:0000313" key="2">
    <source>
        <dbReference type="EMBL" id="RMI94949.1"/>
    </source>
</evidence>
<feature type="compositionally biased region" description="Basic and acidic residues" evidence="1">
    <location>
        <begin position="44"/>
        <end position="54"/>
    </location>
</feature>
<gene>
    <name evidence="2" type="ORF">CDV36_016435</name>
</gene>
<evidence type="ECO:0000256" key="1">
    <source>
        <dbReference type="SAM" id="MobiDB-lite"/>
    </source>
</evidence>
<keyword evidence="3" id="KW-1185">Reference proteome</keyword>
<comment type="caution">
    <text evidence="2">The sequence shown here is derived from an EMBL/GenBank/DDBJ whole genome shotgun (WGS) entry which is preliminary data.</text>
</comment>
<accession>A0A3M2QPG8</accession>
<dbReference type="AlphaFoldDB" id="A0A3M2QPG8"/>
<feature type="region of interest" description="Disordered" evidence="1">
    <location>
        <begin position="1"/>
        <end position="65"/>
    </location>
</feature>
<reference evidence="2 3" key="1">
    <citation type="submission" date="2017-06" db="EMBL/GenBank/DDBJ databases">
        <title>Comparative genomic analysis of Ambrosia Fusariam Clade fungi.</title>
        <authorList>
            <person name="Stajich J.E."/>
            <person name="Carrillo J."/>
            <person name="Kijimoto T."/>
            <person name="Eskalen A."/>
            <person name="O'Donnell K."/>
            <person name="Kasson M."/>
        </authorList>
    </citation>
    <scope>NUCLEOTIDE SEQUENCE [LARGE SCALE GENOMIC DNA]</scope>
    <source>
        <strain evidence="2">UCR3666</strain>
    </source>
</reference>
<sequence>MIDHIVPRKDYGRPPLSLEGQHNMQLRSRSDSRTVSKYRQPVSPEKEDQSRPVDLKPSGTGTCTTKLRPRVARTSTRKDGTCAPKNPACLAKAFVPFLEQFSSRPGAPYVHPKVISFRDENHRWSWLDDISDARDRATIAEFYCHNHYKKKSWVGLFSIETENYIGSRDISS</sequence>
<proteinExistence type="predicted"/>
<organism evidence="2 3">
    <name type="scientific">Fusarium kuroshium</name>
    <dbReference type="NCBI Taxonomy" id="2010991"/>
    <lineage>
        <taxon>Eukaryota</taxon>
        <taxon>Fungi</taxon>
        <taxon>Dikarya</taxon>
        <taxon>Ascomycota</taxon>
        <taxon>Pezizomycotina</taxon>
        <taxon>Sordariomycetes</taxon>
        <taxon>Hypocreomycetidae</taxon>
        <taxon>Hypocreales</taxon>
        <taxon>Nectriaceae</taxon>
        <taxon>Fusarium</taxon>
        <taxon>Fusarium solani species complex</taxon>
    </lineage>
</organism>
<evidence type="ECO:0000313" key="3">
    <source>
        <dbReference type="Proteomes" id="UP000277212"/>
    </source>
</evidence>
<dbReference type="Proteomes" id="UP000277212">
    <property type="component" value="Unassembled WGS sequence"/>
</dbReference>
<dbReference type="EMBL" id="NKUJ01000999">
    <property type="protein sequence ID" value="RMI94949.1"/>
    <property type="molecule type" value="Genomic_DNA"/>
</dbReference>
<feature type="compositionally biased region" description="Basic and acidic residues" evidence="1">
    <location>
        <begin position="1"/>
        <end position="12"/>
    </location>
</feature>
<protein>
    <submittedName>
        <fullName evidence="2">Uncharacterized protein</fullName>
    </submittedName>
</protein>